<feature type="signal peptide" evidence="1">
    <location>
        <begin position="1"/>
        <end position="25"/>
    </location>
</feature>
<evidence type="ECO:0000256" key="1">
    <source>
        <dbReference type="SAM" id="SignalP"/>
    </source>
</evidence>
<organism evidence="2 3">
    <name type="scientific">Glaciihabitans arcticus</name>
    <dbReference type="NCBI Taxonomy" id="2668039"/>
    <lineage>
        <taxon>Bacteria</taxon>
        <taxon>Bacillati</taxon>
        <taxon>Actinomycetota</taxon>
        <taxon>Actinomycetes</taxon>
        <taxon>Micrococcales</taxon>
        <taxon>Microbacteriaceae</taxon>
        <taxon>Glaciihabitans</taxon>
    </lineage>
</organism>
<protein>
    <recommendedName>
        <fullName evidence="4">Lipoprotein</fullName>
    </recommendedName>
</protein>
<evidence type="ECO:0008006" key="4">
    <source>
        <dbReference type="Google" id="ProtNLM"/>
    </source>
</evidence>
<keyword evidence="3" id="KW-1185">Reference proteome</keyword>
<proteinExistence type="predicted"/>
<evidence type="ECO:0000313" key="3">
    <source>
        <dbReference type="Proteomes" id="UP000294194"/>
    </source>
</evidence>
<dbReference type="Proteomes" id="UP000294194">
    <property type="component" value="Unassembled WGS sequence"/>
</dbReference>
<dbReference type="PROSITE" id="PS51257">
    <property type="entry name" value="PROKAR_LIPOPROTEIN"/>
    <property type="match status" value="1"/>
</dbReference>
<reference evidence="3" key="1">
    <citation type="submission" date="2019-02" db="EMBL/GenBank/DDBJ databases">
        <title>Glaciihabitans arcticus sp. nov., a psychrotolerant bacterium isolated from polar soil.</title>
        <authorList>
            <person name="Dahal R.H."/>
        </authorList>
    </citation>
    <scope>NUCLEOTIDE SEQUENCE [LARGE SCALE GENOMIC DNA]</scope>
    <source>
        <strain evidence="3">RP-3-7</strain>
    </source>
</reference>
<name>A0A4Q9GM86_9MICO</name>
<keyword evidence="1" id="KW-0732">Signal</keyword>
<gene>
    <name evidence="2" type="ORF">EYE40_15280</name>
</gene>
<sequence length="259" mass="26178">MRPSRALLLLAVAVTLTGCAGSGQALVVPTNIPLDQVEIDDPARNGIEYLAGPDALDSVILASREQRWVSMVGTFTERLPAPEGERDPVNGLSVAVEVRGSSTDYEATLTAGKLSGAVRVQDDVAVARGNAAFLAQAGLDADAVAVAAAGAEWACLPTGRFAVAEWGSLLDPVGLISDLLIVEGESEISVSTGPVVDDTLSLVVGAGPGPIGSLSVSAIGAPLPTTLDAADASGLGSFTFSEWGVDPKLEEPSSLASCG</sequence>
<dbReference type="AlphaFoldDB" id="A0A4Q9GM86"/>
<dbReference type="EMBL" id="SISG01000002">
    <property type="protein sequence ID" value="TBN55559.1"/>
    <property type="molecule type" value="Genomic_DNA"/>
</dbReference>
<accession>A0A4Q9GM86</accession>
<comment type="caution">
    <text evidence="2">The sequence shown here is derived from an EMBL/GenBank/DDBJ whole genome shotgun (WGS) entry which is preliminary data.</text>
</comment>
<dbReference type="RefSeq" id="WP_130983130.1">
    <property type="nucleotide sequence ID" value="NZ_SISG01000002.1"/>
</dbReference>
<evidence type="ECO:0000313" key="2">
    <source>
        <dbReference type="EMBL" id="TBN55559.1"/>
    </source>
</evidence>
<feature type="chain" id="PRO_5020332299" description="Lipoprotein" evidence="1">
    <location>
        <begin position="26"/>
        <end position="259"/>
    </location>
</feature>